<dbReference type="PANTHER" id="PTHR40590:SF1">
    <property type="entry name" value="CYTOPLASMIC PROTEIN"/>
    <property type="match status" value="1"/>
</dbReference>
<accession>A0A9U5D351</accession>
<feature type="chain" id="PRO_5040722841" evidence="1">
    <location>
        <begin position="49"/>
        <end position="344"/>
    </location>
</feature>
<keyword evidence="1" id="KW-0732">Signal</keyword>
<name>A0A9U5D351_9BURK</name>
<evidence type="ECO:0000313" key="2">
    <source>
        <dbReference type="Proteomes" id="UP000675920"/>
    </source>
</evidence>
<proteinExistence type="predicted"/>
<dbReference type="Proteomes" id="UP000675920">
    <property type="component" value="Unplaced"/>
</dbReference>
<dbReference type="RefSeq" id="WP_245591276.1">
    <property type="nucleotide sequence ID" value="NZ_AXWS01000007.1"/>
</dbReference>
<reference evidence="3" key="1">
    <citation type="submission" date="2025-08" db="UniProtKB">
        <authorList>
            <consortium name="RefSeq"/>
        </authorList>
    </citation>
    <scope>IDENTIFICATION</scope>
</reference>
<dbReference type="CDD" id="cd14789">
    <property type="entry name" value="Tiki"/>
    <property type="match status" value="1"/>
</dbReference>
<sequence>MKTAFPQGMGGALRAGLITLARRAGRMPRAGLVALALLAGLSAAPALARDDIATDCPPPPVTPTRDEVQAGQARARDRGLLWRVERDGRASWLFASIHLGERDWIYLGPQTKAAMRASDAVLMELDPADPATQQRLHKAAQRKPGFRLDDATADLLADAWRAACTDPRAMAGLHPLIQLITITVLEARRDGLEAAYGQEGAVAGYARLFKLPLVALETPEAQIDALLPPMNDAEARAYVREALARNDSGEELRQTRRLLRAWADGNLADLESYGDWCDCMRDDAERAQMRRLLDDRNGPMADGIAARHAAGDRVFAVVGGLHMVGARGLPALMAARGFKVTRVF</sequence>
<dbReference type="InterPro" id="IPR002816">
    <property type="entry name" value="TraB/PrgY/GumN_fam"/>
</dbReference>
<evidence type="ECO:0000256" key="1">
    <source>
        <dbReference type="SAM" id="SignalP"/>
    </source>
</evidence>
<evidence type="ECO:0000313" key="3">
    <source>
        <dbReference type="RefSeq" id="WP_245591276.1"/>
    </source>
</evidence>
<organism evidence="2 3">
    <name type="scientific">Derxia gummosa DSM 723</name>
    <dbReference type="NCBI Taxonomy" id="1121388"/>
    <lineage>
        <taxon>Bacteria</taxon>
        <taxon>Pseudomonadati</taxon>
        <taxon>Pseudomonadota</taxon>
        <taxon>Betaproteobacteria</taxon>
        <taxon>Burkholderiales</taxon>
        <taxon>Alcaligenaceae</taxon>
        <taxon>Derxia</taxon>
    </lineage>
</organism>
<dbReference type="PANTHER" id="PTHR40590">
    <property type="entry name" value="CYTOPLASMIC PROTEIN-RELATED"/>
    <property type="match status" value="1"/>
</dbReference>
<dbReference type="Pfam" id="PF01963">
    <property type="entry name" value="TraB_PrgY_gumN"/>
    <property type="match status" value="1"/>
</dbReference>
<dbReference type="InterPro" id="IPR047111">
    <property type="entry name" value="YbaP-like"/>
</dbReference>
<dbReference type="AlphaFoldDB" id="A0A9U5D351"/>
<feature type="signal peptide" evidence="1">
    <location>
        <begin position="1"/>
        <end position="48"/>
    </location>
</feature>
<keyword evidence="2" id="KW-1185">Reference proteome</keyword>
<protein>
    <submittedName>
        <fullName evidence="3">TraB/GumN family protein</fullName>
    </submittedName>
</protein>